<comment type="caution">
    <text evidence="1">The sequence shown here is derived from an EMBL/GenBank/DDBJ whole genome shotgun (WGS) entry which is preliminary data.</text>
</comment>
<evidence type="ECO:0000313" key="1">
    <source>
        <dbReference type="EMBL" id="KAH9841061.1"/>
    </source>
</evidence>
<reference evidence="1 2" key="1">
    <citation type="journal article" date="2021" name="Environ. Microbiol.">
        <title>Gene family expansions and transcriptome signatures uncover fungal adaptations to wood decay.</title>
        <authorList>
            <person name="Hage H."/>
            <person name="Miyauchi S."/>
            <person name="Viragh M."/>
            <person name="Drula E."/>
            <person name="Min B."/>
            <person name="Chaduli D."/>
            <person name="Navarro D."/>
            <person name="Favel A."/>
            <person name="Norest M."/>
            <person name="Lesage-Meessen L."/>
            <person name="Balint B."/>
            <person name="Merenyi Z."/>
            <person name="de Eugenio L."/>
            <person name="Morin E."/>
            <person name="Martinez A.T."/>
            <person name="Baldrian P."/>
            <person name="Stursova M."/>
            <person name="Martinez M.J."/>
            <person name="Novotny C."/>
            <person name="Magnuson J.K."/>
            <person name="Spatafora J.W."/>
            <person name="Maurice S."/>
            <person name="Pangilinan J."/>
            <person name="Andreopoulos W."/>
            <person name="LaButti K."/>
            <person name="Hundley H."/>
            <person name="Na H."/>
            <person name="Kuo A."/>
            <person name="Barry K."/>
            <person name="Lipzen A."/>
            <person name="Henrissat B."/>
            <person name="Riley R."/>
            <person name="Ahrendt S."/>
            <person name="Nagy L.G."/>
            <person name="Grigoriev I.V."/>
            <person name="Martin F."/>
            <person name="Rosso M.N."/>
        </authorList>
    </citation>
    <scope>NUCLEOTIDE SEQUENCE [LARGE SCALE GENOMIC DNA]</scope>
    <source>
        <strain evidence="1 2">CIRM-BRFM 1785</strain>
    </source>
</reference>
<name>A0ABQ8KTA1_9APHY</name>
<dbReference type="GeneID" id="71999259"/>
<accession>A0ABQ8KTA1</accession>
<organism evidence="1 2">
    <name type="scientific">Rhodofomes roseus</name>
    <dbReference type="NCBI Taxonomy" id="34475"/>
    <lineage>
        <taxon>Eukaryota</taxon>
        <taxon>Fungi</taxon>
        <taxon>Dikarya</taxon>
        <taxon>Basidiomycota</taxon>
        <taxon>Agaricomycotina</taxon>
        <taxon>Agaricomycetes</taxon>
        <taxon>Polyporales</taxon>
        <taxon>Rhodofomes</taxon>
    </lineage>
</organism>
<proteinExistence type="predicted"/>
<gene>
    <name evidence="1" type="ORF">C8Q71DRAFT_437043</name>
</gene>
<evidence type="ECO:0000313" key="2">
    <source>
        <dbReference type="Proteomes" id="UP000814176"/>
    </source>
</evidence>
<keyword evidence="2" id="KW-1185">Reference proteome</keyword>
<dbReference type="RefSeq" id="XP_047782527.1">
    <property type="nucleotide sequence ID" value="XM_047918527.1"/>
</dbReference>
<dbReference type="Proteomes" id="UP000814176">
    <property type="component" value="Unassembled WGS sequence"/>
</dbReference>
<protein>
    <submittedName>
        <fullName evidence="1">Uncharacterized protein</fullName>
    </submittedName>
</protein>
<sequence length="139" mass="15585">MISTVSREADMVSTGTSMTSKCLTRRRSWREWVAGNIPGTRRCLLRVFVVLPASHETKHAVGAGGYWLLYDWNLTWEDDATFKLGSDTIKNKLRAVPLDRKNHPSQFVVAQPQLPSELRVFGSLGEQLRAAHEAHAPKA</sequence>
<dbReference type="EMBL" id="JADCUA010000004">
    <property type="protein sequence ID" value="KAH9841061.1"/>
    <property type="molecule type" value="Genomic_DNA"/>
</dbReference>